<feature type="transmembrane region" description="Helical" evidence="7">
    <location>
        <begin position="240"/>
        <end position="258"/>
    </location>
</feature>
<feature type="domain" description="ABC transmembrane type-1" evidence="9">
    <location>
        <begin position="107"/>
        <end position="323"/>
    </location>
</feature>
<dbReference type="SUPFAM" id="SSF161098">
    <property type="entry name" value="MetI-like"/>
    <property type="match status" value="1"/>
</dbReference>
<evidence type="ECO:0000256" key="5">
    <source>
        <dbReference type="ARBA" id="ARBA00022989"/>
    </source>
</evidence>
<proteinExistence type="inferred from homology"/>
<feature type="transmembrane region" description="Helical" evidence="7">
    <location>
        <begin position="143"/>
        <end position="167"/>
    </location>
</feature>
<keyword evidence="3" id="KW-1003">Cell membrane</keyword>
<keyword evidence="4 7" id="KW-0812">Transmembrane</keyword>
<keyword evidence="6 7" id="KW-0472">Membrane</keyword>
<feature type="transmembrane region" description="Helical" evidence="7">
    <location>
        <begin position="198"/>
        <end position="219"/>
    </location>
</feature>
<dbReference type="InterPro" id="IPR035906">
    <property type="entry name" value="MetI-like_sf"/>
</dbReference>
<evidence type="ECO:0000259" key="9">
    <source>
        <dbReference type="PROSITE" id="PS50928"/>
    </source>
</evidence>
<dbReference type="PANTHER" id="PTHR43227:SF11">
    <property type="entry name" value="BLL4140 PROTEIN"/>
    <property type="match status" value="1"/>
</dbReference>
<feature type="region of interest" description="Disordered" evidence="8">
    <location>
        <begin position="1"/>
        <end position="36"/>
    </location>
</feature>
<dbReference type="GO" id="GO:0005886">
    <property type="term" value="C:plasma membrane"/>
    <property type="evidence" value="ECO:0007669"/>
    <property type="project" value="UniProtKB-SubCell"/>
</dbReference>
<organism evidence="10 11">
    <name type="scientific">Microlunatus endophyticus</name>
    <dbReference type="NCBI Taxonomy" id="1716077"/>
    <lineage>
        <taxon>Bacteria</taxon>
        <taxon>Bacillati</taxon>
        <taxon>Actinomycetota</taxon>
        <taxon>Actinomycetes</taxon>
        <taxon>Propionibacteriales</taxon>
        <taxon>Propionibacteriaceae</taxon>
        <taxon>Microlunatus</taxon>
    </lineage>
</organism>
<accession>A0A917S925</accession>
<feature type="transmembrane region" description="Helical" evidence="7">
    <location>
        <begin position="111"/>
        <end position="131"/>
    </location>
</feature>
<evidence type="ECO:0000256" key="6">
    <source>
        <dbReference type="ARBA" id="ARBA00023136"/>
    </source>
</evidence>
<name>A0A917S925_9ACTN</name>
<comment type="subcellular location">
    <subcellularLocation>
        <location evidence="1 7">Cell membrane</location>
        <topology evidence="1 7">Multi-pass membrane protein</topology>
    </subcellularLocation>
</comment>
<feature type="transmembrane region" description="Helical" evidence="7">
    <location>
        <begin position="304"/>
        <end position="327"/>
    </location>
</feature>
<dbReference type="CDD" id="cd06261">
    <property type="entry name" value="TM_PBP2"/>
    <property type="match status" value="1"/>
</dbReference>
<dbReference type="Proteomes" id="UP000613840">
    <property type="component" value="Unassembled WGS sequence"/>
</dbReference>
<reference evidence="10" key="1">
    <citation type="journal article" date="2014" name="Int. J. Syst. Evol. Microbiol.">
        <title>Complete genome sequence of Corynebacterium casei LMG S-19264T (=DSM 44701T), isolated from a smear-ripened cheese.</title>
        <authorList>
            <consortium name="US DOE Joint Genome Institute (JGI-PGF)"/>
            <person name="Walter F."/>
            <person name="Albersmeier A."/>
            <person name="Kalinowski J."/>
            <person name="Ruckert C."/>
        </authorList>
    </citation>
    <scope>NUCLEOTIDE SEQUENCE</scope>
    <source>
        <strain evidence="10">CGMCC 4.7306</strain>
    </source>
</reference>
<reference evidence="10" key="2">
    <citation type="submission" date="2020-09" db="EMBL/GenBank/DDBJ databases">
        <authorList>
            <person name="Sun Q."/>
            <person name="Zhou Y."/>
        </authorList>
    </citation>
    <scope>NUCLEOTIDE SEQUENCE</scope>
    <source>
        <strain evidence="10">CGMCC 4.7306</strain>
    </source>
</reference>
<feature type="compositionally biased region" description="Low complexity" evidence="8">
    <location>
        <begin position="11"/>
        <end position="22"/>
    </location>
</feature>
<evidence type="ECO:0000256" key="4">
    <source>
        <dbReference type="ARBA" id="ARBA00022692"/>
    </source>
</evidence>
<dbReference type="PROSITE" id="PS50928">
    <property type="entry name" value="ABC_TM1"/>
    <property type="match status" value="1"/>
</dbReference>
<dbReference type="RefSeq" id="WP_188895238.1">
    <property type="nucleotide sequence ID" value="NZ_BMMZ01000004.1"/>
</dbReference>
<evidence type="ECO:0000256" key="2">
    <source>
        <dbReference type="ARBA" id="ARBA00022448"/>
    </source>
</evidence>
<evidence type="ECO:0000256" key="1">
    <source>
        <dbReference type="ARBA" id="ARBA00004651"/>
    </source>
</evidence>
<dbReference type="EMBL" id="BMMZ01000004">
    <property type="protein sequence ID" value="GGL62369.1"/>
    <property type="molecule type" value="Genomic_DNA"/>
</dbReference>
<feature type="transmembrane region" description="Helical" evidence="7">
    <location>
        <begin position="46"/>
        <end position="65"/>
    </location>
</feature>
<evidence type="ECO:0000256" key="8">
    <source>
        <dbReference type="SAM" id="MobiDB-lite"/>
    </source>
</evidence>
<evidence type="ECO:0000256" key="7">
    <source>
        <dbReference type="RuleBase" id="RU363032"/>
    </source>
</evidence>
<keyword evidence="11" id="KW-1185">Reference proteome</keyword>
<protein>
    <submittedName>
        <fullName evidence="10">Sugar ABC transporter permease</fullName>
    </submittedName>
</protein>
<dbReference type="InterPro" id="IPR000515">
    <property type="entry name" value="MetI-like"/>
</dbReference>
<gene>
    <name evidence="10" type="ORF">GCM10011575_21140</name>
</gene>
<evidence type="ECO:0000313" key="10">
    <source>
        <dbReference type="EMBL" id="GGL62369.1"/>
    </source>
</evidence>
<comment type="similarity">
    <text evidence="7">Belongs to the binding-protein-dependent transport system permease family.</text>
</comment>
<dbReference type="Pfam" id="PF00528">
    <property type="entry name" value="BPD_transp_1"/>
    <property type="match status" value="1"/>
</dbReference>
<evidence type="ECO:0000313" key="11">
    <source>
        <dbReference type="Proteomes" id="UP000613840"/>
    </source>
</evidence>
<dbReference type="GO" id="GO:0055085">
    <property type="term" value="P:transmembrane transport"/>
    <property type="evidence" value="ECO:0007669"/>
    <property type="project" value="InterPro"/>
</dbReference>
<evidence type="ECO:0000256" key="3">
    <source>
        <dbReference type="ARBA" id="ARBA00022475"/>
    </source>
</evidence>
<keyword evidence="5 7" id="KW-1133">Transmembrane helix</keyword>
<dbReference type="AlphaFoldDB" id="A0A917S925"/>
<keyword evidence="2 7" id="KW-0813">Transport</keyword>
<comment type="caution">
    <text evidence="10">The sequence shown here is derived from an EMBL/GenBank/DDBJ whole genome shotgun (WGS) entry which is preliminary data.</text>
</comment>
<sequence>MTSTTVKIDQSDGSNSGGSNSDRLQSDPKPGRRPSRRLGLRMRRSWQLYVLLLPPLIFSIIFLYWPMYGLILAFKNYNITLGITGSPWAGLTYISQFFHSYLFWPVIKNTLVLNVYALLALFPLPIVLALLMNSLRNQRFKKAVQLITYAPYFVSTVVLVGIILMLFSTTTGVVNQPISAIFGHPVDFLSAGAFRHTYVWSGAWQTLGYSSIIFLAALAGVDPELHEAARVDGASILRRIWHIDLPGILPVTVTLLILNMGQLLNSGFEKVLLLQNPNNLAVSQVLDTYSYQIAFQSQIPQYSYATAIGLFKSVISLVLILLANWLARRVAKQSLF</sequence>
<dbReference type="InterPro" id="IPR050809">
    <property type="entry name" value="UgpAE/MalFG_permease"/>
</dbReference>
<dbReference type="PANTHER" id="PTHR43227">
    <property type="entry name" value="BLL4140 PROTEIN"/>
    <property type="match status" value="1"/>
</dbReference>
<dbReference type="Gene3D" id="1.10.3720.10">
    <property type="entry name" value="MetI-like"/>
    <property type="match status" value="1"/>
</dbReference>